<evidence type="ECO:0008006" key="5">
    <source>
        <dbReference type="Google" id="ProtNLM"/>
    </source>
</evidence>
<feature type="repeat" description="PPR" evidence="2">
    <location>
        <begin position="105"/>
        <end position="139"/>
    </location>
</feature>
<dbReference type="Pfam" id="PF01535">
    <property type="entry name" value="PPR"/>
    <property type="match status" value="4"/>
</dbReference>
<evidence type="ECO:0000313" key="3">
    <source>
        <dbReference type="EMBL" id="KAF8377626.1"/>
    </source>
</evidence>
<dbReference type="OrthoDB" id="185373at2759"/>
<comment type="caution">
    <text evidence="3">The sequence shown here is derived from an EMBL/GenBank/DDBJ whole genome shotgun (WGS) entry which is preliminary data.</text>
</comment>
<gene>
    <name evidence="3" type="ORF">HHK36_031008</name>
</gene>
<dbReference type="GO" id="GO:0099402">
    <property type="term" value="P:plant organ development"/>
    <property type="evidence" value="ECO:0007669"/>
    <property type="project" value="UniProtKB-ARBA"/>
</dbReference>
<dbReference type="EMBL" id="JABCRI010000024">
    <property type="protein sequence ID" value="KAF8377626.1"/>
    <property type="molecule type" value="Genomic_DNA"/>
</dbReference>
<dbReference type="InterPro" id="IPR011990">
    <property type="entry name" value="TPR-like_helical_dom_sf"/>
</dbReference>
<evidence type="ECO:0000256" key="1">
    <source>
        <dbReference type="ARBA" id="ARBA00022737"/>
    </source>
</evidence>
<feature type="repeat" description="PPR" evidence="2">
    <location>
        <begin position="206"/>
        <end position="240"/>
    </location>
</feature>
<sequence length="548" mass="61641">MLLLPIPQRAGLLSLLRPTQLLSRTSPFNVLHLHTAETNQDFCNSYIRFLQCHPGTHLIQQVHARILVQGSSLNSFFATHLVKSYAKAGNLQAARLVFDTVQKKRIFLWNAMIRAYSLNELWLDITQLYRRMEEERVEPDNYTLPFVIKAFSALSSVKEGKRIHDFANQMGLVSNVYVATALTGMYLKLGEIDLTHDIFDGMPERDVVAWTSMISGCVDSGNHREALWVFRDMRFRDEKPNWVTVLSLIPACDSWVHGLIVKSGLDFYAEVETAILDILVSWTVMVGEYSQNGYAHEALMVFYQMLKTADLKPDSIVAASVLQACAQLGSLNCGEMIHGYIVRVGDASDVLVETALVDMYAKCGSINTAEKTFHEIQDRNMITWSALIAGYGYHGLGLKALDLFENMKREGFVPDETAFLSVLSACSHSGLVLEGKECFNSMVRTHKLVPGTKHYACMVDLLGRAGLVEEAWNLIEEMQRLFELEPDNTEYHVLLANVYADLAEIREEARDPAMMVELLIGGEMKLAGDNAGRRCWICANYLVGTEFR</sequence>
<dbReference type="Gene3D" id="1.25.40.10">
    <property type="entry name" value="Tetratricopeptide repeat domain"/>
    <property type="match status" value="4"/>
</dbReference>
<dbReference type="FunFam" id="1.25.40.10:FF:000344">
    <property type="entry name" value="Pentatricopeptide repeat-containing protein"/>
    <property type="match status" value="1"/>
</dbReference>
<dbReference type="PANTHER" id="PTHR47926">
    <property type="entry name" value="PENTATRICOPEPTIDE REPEAT-CONTAINING PROTEIN"/>
    <property type="match status" value="1"/>
</dbReference>
<dbReference type="GO" id="GO:0009451">
    <property type="term" value="P:RNA modification"/>
    <property type="evidence" value="ECO:0007669"/>
    <property type="project" value="InterPro"/>
</dbReference>
<evidence type="ECO:0000313" key="4">
    <source>
        <dbReference type="Proteomes" id="UP000655225"/>
    </source>
</evidence>
<dbReference type="GO" id="GO:0003723">
    <property type="term" value="F:RNA binding"/>
    <property type="evidence" value="ECO:0007669"/>
    <property type="project" value="InterPro"/>
</dbReference>
<dbReference type="AlphaFoldDB" id="A0A834YD64"/>
<dbReference type="InterPro" id="IPR002885">
    <property type="entry name" value="PPR_rpt"/>
</dbReference>
<accession>A0A834YD64</accession>
<dbReference type="Pfam" id="PF13041">
    <property type="entry name" value="PPR_2"/>
    <property type="match status" value="2"/>
</dbReference>
<keyword evidence="1" id="KW-0677">Repeat</keyword>
<reference evidence="3 4" key="1">
    <citation type="submission" date="2020-04" db="EMBL/GenBank/DDBJ databases">
        <title>Plant Genome Project.</title>
        <authorList>
            <person name="Zhang R.-G."/>
        </authorList>
    </citation>
    <scope>NUCLEOTIDE SEQUENCE [LARGE SCALE GENOMIC DNA]</scope>
    <source>
        <strain evidence="3">YNK0</strain>
        <tissue evidence="3">Leaf</tissue>
    </source>
</reference>
<dbReference type="InterPro" id="IPR046960">
    <property type="entry name" value="PPR_At4g14850-like_plant"/>
</dbReference>
<keyword evidence="4" id="KW-1185">Reference proteome</keyword>
<dbReference type="PANTHER" id="PTHR47926:SF347">
    <property type="entry name" value="PENTATRICOPEPTIDE REPEAT-CONTAINING PROTEIN"/>
    <property type="match status" value="1"/>
</dbReference>
<dbReference type="NCBIfam" id="TIGR00756">
    <property type="entry name" value="PPR"/>
    <property type="match status" value="5"/>
</dbReference>
<proteinExistence type="predicted"/>
<organism evidence="3 4">
    <name type="scientific">Tetracentron sinense</name>
    <name type="common">Spur-leaf</name>
    <dbReference type="NCBI Taxonomy" id="13715"/>
    <lineage>
        <taxon>Eukaryota</taxon>
        <taxon>Viridiplantae</taxon>
        <taxon>Streptophyta</taxon>
        <taxon>Embryophyta</taxon>
        <taxon>Tracheophyta</taxon>
        <taxon>Spermatophyta</taxon>
        <taxon>Magnoliopsida</taxon>
        <taxon>Trochodendrales</taxon>
        <taxon>Trochodendraceae</taxon>
        <taxon>Tetracentron</taxon>
    </lineage>
</organism>
<feature type="repeat" description="PPR" evidence="2">
    <location>
        <begin position="380"/>
        <end position="414"/>
    </location>
</feature>
<dbReference type="OMA" id="RCWICAN"/>
<protein>
    <recommendedName>
        <fullName evidence="5">Pentatricopeptide repeat-containing protein</fullName>
    </recommendedName>
</protein>
<name>A0A834YD64_TETSI</name>
<dbReference type="Proteomes" id="UP000655225">
    <property type="component" value="Unassembled WGS sequence"/>
</dbReference>
<evidence type="ECO:0000256" key="2">
    <source>
        <dbReference type="PROSITE-ProRule" id="PRU00708"/>
    </source>
</evidence>
<dbReference type="PROSITE" id="PS51375">
    <property type="entry name" value="PPR"/>
    <property type="match status" value="3"/>
</dbReference>
<dbReference type="FunFam" id="1.25.40.10:FF:000158">
    <property type="entry name" value="pentatricopeptide repeat-containing protein At2g33680"/>
    <property type="match status" value="1"/>
</dbReference>